<comment type="caution">
    <text evidence="1">The sequence shown here is derived from an EMBL/GenBank/DDBJ whole genome shotgun (WGS) entry which is preliminary data.</text>
</comment>
<reference evidence="1 2" key="1">
    <citation type="journal article" date="2019" name="PLoS Genet.">
        <title>Convergent evolution of linked mating-type loci in basidiomycete fungi.</title>
        <authorList>
            <person name="Sun S."/>
            <person name="Coelho M.A."/>
            <person name="Heitman J."/>
            <person name="Nowrousian M."/>
        </authorList>
    </citation>
    <scope>NUCLEOTIDE SEQUENCE [LARGE SCALE GENOMIC DNA]</scope>
    <source>
        <strain evidence="1 2">CBS 4282</strain>
    </source>
</reference>
<keyword evidence="2" id="KW-1185">Reference proteome</keyword>
<accession>A0A7D8V141</accession>
<sequence>MLPYPVGPKGMWYELTTTTVDCTDVVEGEADDDDDEFAGLGALEAAPSTLVTRTKVRLPATQHR</sequence>
<organism evidence="1 2">
    <name type="scientific">Vanrija humicola</name>
    <name type="common">Yeast</name>
    <name type="synonym">Cryptococcus humicola</name>
    <dbReference type="NCBI Taxonomy" id="5417"/>
    <lineage>
        <taxon>Eukaryota</taxon>
        <taxon>Fungi</taxon>
        <taxon>Dikarya</taxon>
        <taxon>Basidiomycota</taxon>
        <taxon>Agaricomycotina</taxon>
        <taxon>Tremellomycetes</taxon>
        <taxon>Trichosporonales</taxon>
        <taxon>Trichosporonaceae</taxon>
        <taxon>Vanrija</taxon>
    </lineage>
</organism>
<protein>
    <submittedName>
        <fullName evidence="1">Uncharacterized protein</fullName>
    </submittedName>
</protein>
<proteinExistence type="predicted"/>
<evidence type="ECO:0000313" key="1">
    <source>
        <dbReference type="EMBL" id="TXT08856.1"/>
    </source>
</evidence>
<dbReference type="AlphaFoldDB" id="A0A7D8V141"/>
<evidence type="ECO:0000313" key="2">
    <source>
        <dbReference type="Proteomes" id="UP000473826"/>
    </source>
</evidence>
<name>A0A7D8V141_VANHU</name>
<dbReference type="EMBL" id="QKWK01000007">
    <property type="protein sequence ID" value="TXT08856.1"/>
    <property type="molecule type" value="Genomic_DNA"/>
</dbReference>
<dbReference type="Proteomes" id="UP000473826">
    <property type="component" value="Unassembled WGS sequence"/>
</dbReference>
<gene>
    <name evidence="1" type="ORF">VHUM_02984</name>
</gene>